<protein>
    <submittedName>
        <fullName evidence="5">Hydroxymethylglutaryl-CoA lyase</fullName>
    </submittedName>
</protein>
<dbReference type="STRING" id="362418.IW19_11940"/>
<dbReference type="InterPro" id="IPR013785">
    <property type="entry name" value="Aldolase_TIM"/>
</dbReference>
<comment type="caution">
    <text evidence="5">The sequence shown here is derived from an EMBL/GenBank/DDBJ whole genome shotgun (WGS) entry which is preliminary data.</text>
</comment>
<dbReference type="GO" id="GO:0046872">
    <property type="term" value="F:metal ion binding"/>
    <property type="evidence" value="ECO:0007669"/>
    <property type="project" value="UniProtKB-KW"/>
</dbReference>
<organism evidence="5 6">
    <name type="scientific">Flavobacterium reichenbachii</name>
    <dbReference type="NCBI Taxonomy" id="362418"/>
    <lineage>
        <taxon>Bacteria</taxon>
        <taxon>Pseudomonadati</taxon>
        <taxon>Bacteroidota</taxon>
        <taxon>Flavobacteriia</taxon>
        <taxon>Flavobacteriales</taxon>
        <taxon>Flavobacteriaceae</taxon>
        <taxon>Flavobacterium</taxon>
    </lineage>
</organism>
<evidence type="ECO:0000256" key="2">
    <source>
        <dbReference type="ARBA" id="ARBA00022723"/>
    </source>
</evidence>
<dbReference type="GO" id="GO:0004419">
    <property type="term" value="F:hydroxymethylglutaryl-CoA lyase activity"/>
    <property type="evidence" value="ECO:0007669"/>
    <property type="project" value="TreeGrafter"/>
</dbReference>
<accession>A0A085ZP33</accession>
<dbReference type="Gene3D" id="3.20.20.70">
    <property type="entry name" value="Aldolase class I"/>
    <property type="match status" value="1"/>
</dbReference>
<keyword evidence="2" id="KW-0479">Metal-binding</keyword>
<dbReference type="Proteomes" id="UP000028715">
    <property type="component" value="Unassembled WGS sequence"/>
</dbReference>
<comment type="similarity">
    <text evidence="1">Belongs to the HMG-CoA lyase family.</text>
</comment>
<reference evidence="5 6" key="1">
    <citation type="submission" date="2014-07" db="EMBL/GenBank/DDBJ databases">
        <title>Genome of Flavobacterium reichenbachii LMG 25512.</title>
        <authorList>
            <person name="Stropko S.J."/>
            <person name="Pipes S.E."/>
            <person name="Newman J.D."/>
        </authorList>
    </citation>
    <scope>NUCLEOTIDE SEQUENCE [LARGE SCALE GENOMIC DNA]</scope>
    <source>
        <strain evidence="5 6">LMG 25512</strain>
    </source>
</reference>
<evidence type="ECO:0000256" key="1">
    <source>
        <dbReference type="ARBA" id="ARBA00009405"/>
    </source>
</evidence>
<dbReference type="InterPro" id="IPR000891">
    <property type="entry name" value="PYR_CT"/>
</dbReference>
<evidence type="ECO:0000313" key="5">
    <source>
        <dbReference type="EMBL" id="KFF06197.1"/>
    </source>
</evidence>
<dbReference type="AlphaFoldDB" id="A0A085ZP33"/>
<evidence type="ECO:0000259" key="4">
    <source>
        <dbReference type="PROSITE" id="PS50991"/>
    </source>
</evidence>
<dbReference type="PROSITE" id="PS50991">
    <property type="entry name" value="PYR_CT"/>
    <property type="match status" value="1"/>
</dbReference>
<evidence type="ECO:0000256" key="3">
    <source>
        <dbReference type="ARBA" id="ARBA00023239"/>
    </source>
</evidence>
<dbReference type="GO" id="GO:0006552">
    <property type="term" value="P:L-leucine catabolic process"/>
    <property type="evidence" value="ECO:0007669"/>
    <property type="project" value="TreeGrafter"/>
</dbReference>
<dbReference type="Pfam" id="PF00682">
    <property type="entry name" value="HMGL-like"/>
    <property type="match status" value="1"/>
</dbReference>
<feature type="domain" description="Pyruvate carboxyltransferase" evidence="4">
    <location>
        <begin position="4"/>
        <end position="274"/>
    </location>
</feature>
<dbReference type="CDD" id="cd07938">
    <property type="entry name" value="DRE_TIM_HMGL"/>
    <property type="match status" value="1"/>
</dbReference>
<dbReference type="GO" id="GO:0046951">
    <property type="term" value="P:ketone body biosynthetic process"/>
    <property type="evidence" value="ECO:0007669"/>
    <property type="project" value="TreeGrafter"/>
</dbReference>
<dbReference type="OrthoDB" id="9784013at2"/>
<keyword evidence="6" id="KW-1185">Reference proteome</keyword>
<dbReference type="eggNOG" id="COG0119">
    <property type="taxonomic scope" value="Bacteria"/>
</dbReference>
<proteinExistence type="inferred from homology"/>
<dbReference type="EMBL" id="JPRL01000001">
    <property type="protein sequence ID" value="KFF06197.1"/>
    <property type="molecule type" value="Genomic_DNA"/>
</dbReference>
<dbReference type="SUPFAM" id="SSF51569">
    <property type="entry name" value="Aldolase"/>
    <property type="match status" value="1"/>
</dbReference>
<name>A0A085ZP33_9FLAO</name>
<sequence>MNKEIKIIECPRDAMQGIKTFIPTKNKVTYIQALLRVGFDTIDFGSFVSPKAIPQMQDTAEVLAQLDLSKTTSKLLAIIANTQGAALASEYEPIQYLGFPFSISENFQMRNTHKTIAESLITLEEILEIADKKNKEVVTYLSMGFGNPYGDPWNVEIVGQWTEKLAGMGVKILSLSDTVGSSTPEVINYLFSNLIAKYPQIEFGAHLHTTPESWFEKIDAAYNAGCTRFDGAIQGFGGCPMATDKLTGNMPTEKLISYFTANKKITGLNSLSFESAYNEASKLFGKFH</sequence>
<dbReference type="PANTHER" id="PTHR42738">
    <property type="entry name" value="HYDROXYMETHYLGLUTARYL-COA LYASE"/>
    <property type="match status" value="1"/>
</dbReference>
<gene>
    <name evidence="5" type="ORF">IW19_11940</name>
</gene>
<dbReference type="PANTHER" id="PTHR42738:SF7">
    <property type="entry name" value="HYDROXYMETHYLGLUTARYL-COA LYASE"/>
    <property type="match status" value="1"/>
</dbReference>
<dbReference type="InterPro" id="IPR043594">
    <property type="entry name" value="HMGL"/>
</dbReference>
<keyword evidence="3 5" id="KW-0456">Lyase</keyword>
<evidence type="ECO:0000313" key="6">
    <source>
        <dbReference type="Proteomes" id="UP000028715"/>
    </source>
</evidence>
<dbReference type="RefSeq" id="WP_035684382.1">
    <property type="nucleotide sequence ID" value="NZ_JPRL01000001.1"/>
</dbReference>